<dbReference type="OrthoDB" id="948250at2"/>
<protein>
    <submittedName>
        <fullName evidence="2">Protein N-acetyltransferase, RimJ/RimL family</fullName>
    </submittedName>
</protein>
<dbReference type="CDD" id="cd04301">
    <property type="entry name" value="NAT_SF"/>
    <property type="match status" value="1"/>
</dbReference>
<dbReference type="RefSeq" id="WP_091547383.1">
    <property type="nucleotide sequence ID" value="NZ_FMUS01000041.1"/>
</dbReference>
<dbReference type="InterPro" id="IPR000182">
    <property type="entry name" value="GNAT_dom"/>
</dbReference>
<evidence type="ECO:0000313" key="2">
    <source>
        <dbReference type="EMBL" id="SCZ08432.1"/>
    </source>
</evidence>
<keyword evidence="2" id="KW-0808">Transferase</keyword>
<dbReference type="STRING" id="1120976.SAMN03080606_04117"/>
<sequence>MKSFNLKNGKNMLIRRAEKKDASALIDYLQVIAGESDFLTFGLGEINITLEQEEAFIENTLKAENALFLVAEIDGEIAGNLNFTGGARPRTKQTGEFGVSVLKEYWGLGIGRELINYLIDWSKNTGIVRKINLKVRCDNTRGITLYEDMGFKQEGLITREFMMDDVFYDCIVMGMEID</sequence>
<proteinExistence type="predicted"/>
<evidence type="ECO:0000313" key="3">
    <source>
        <dbReference type="Proteomes" id="UP000198636"/>
    </source>
</evidence>
<dbReference type="Pfam" id="PF00583">
    <property type="entry name" value="Acetyltransf_1"/>
    <property type="match status" value="1"/>
</dbReference>
<organism evidence="2 3">
    <name type="scientific">Alkaliphilus peptidifermentans DSM 18978</name>
    <dbReference type="NCBI Taxonomy" id="1120976"/>
    <lineage>
        <taxon>Bacteria</taxon>
        <taxon>Bacillati</taxon>
        <taxon>Bacillota</taxon>
        <taxon>Clostridia</taxon>
        <taxon>Peptostreptococcales</taxon>
        <taxon>Natronincolaceae</taxon>
        <taxon>Alkaliphilus</taxon>
    </lineage>
</organism>
<accession>A0A1G5L6C5</accession>
<dbReference type="InterPro" id="IPR016181">
    <property type="entry name" value="Acyl_CoA_acyltransferase"/>
</dbReference>
<keyword evidence="3" id="KW-1185">Reference proteome</keyword>
<name>A0A1G5L6C5_9FIRM</name>
<dbReference type="PANTHER" id="PTHR43415:SF3">
    <property type="entry name" value="GNAT-FAMILY ACETYLTRANSFERASE"/>
    <property type="match status" value="1"/>
</dbReference>
<dbReference type="GO" id="GO:0016747">
    <property type="term" value="F:acyltransferase activity, transferring groups other than amino-acyl groups"/>
    <property type="evidence" value="ECO:0007669"/>
    <property type="project" value="InterPro"/>
</dbReference>
<dbReference type="AlphaFoldDB" id="A0A1G5L6C5"/>
<feature type="domain" description="N-acetyltransferase" evidence="1">
    <location>
        <begin position="12"/>
        <end position="178"/>
    </location>
</feature>
<reference evidence="2 3" key="1">
    <citation type="submission" date="2016-10" db="EMBL/GenBank/DDBJ databases">
        <authorList>
            <person name="de Groot N.N."/>
        </authorList>
    </citation>
    <scope>NUCLEOTIDE SEQUENCE [LARGE SCALE GENOMIC DNA]</scope>
    <source>
        <strain evidence="2 3">DSM 18978</strain>
    </source>
</reference>
<dbReference type="Gene3D" id="3.40.630.30">
    <property type="match status" value="1"/>
</dbReference>
<dbReference type="EMBL" id="FMUS01000041">
    <property type="protein sequence ID" value="SCZ08432.1"/>
    <property type="molecule type" value="Genomic_DNA"/>
</dbReference>
<gene>
    <name evidence="2" type="ORF">SAMN03080606_04117</name>
</gene>
<dbReference type="PANTHER" id="PTHR43415">
    <property type="entry name" value="SPERMIDINE N(1)-ACETYLTRANSFERASE"/>
    <property type="match status" value="1"/>
</dbReference>
<dbReference type="PROSITE" id="PS51186">
    <property type="entry name" value="GNAT"/>
    <property type="match status" value="1"/>
</dbReference>
<dbReference type="Proteomes" id="UP000198636">
    <property type="component" value="Unassembled WGS sequence"/>
</dbReference>
<evidence type="ECO:0000259" key="1">
    <source>
        <dbReference type="PROSITE" id="PS51186"/>
    </source>
</evidence>
<dbReference type="SUPFAM" id="SSF55729">
    <property type="entry name" value="Acyl-CoA N-acyltransferases (Nat)"/>
    <property type="match status" value="1"/>
</dbReference>